<accession>A0ACC2SFY6</accession>
<dbReference type="EMBL" id="QTSX02005086">
    <property type="protein sequence ID" value="KAJ9061212.1"/>
    <property type="molecule type" value="Genomic_DNA"/>
</dbReference>
<name>A0ACC2SFY6_9FUNG</name>
<sequence>MQFNVVAAILFVVSGSAADYARPAQTYTKPAAPRVYANGMVQDNGSPNDAFQINDIILTPSVPVAGQPLDVHLIGKLKKVIDKGSKASININYDGAEVMDIELDACEIAKDRKLKYQCPAQPEDIDYHHTLRIPLSSPKASYVINSYGTNQDNEPIFNVTIKHASQQGYKRA</sequence>
<protein>
    <submittedName>
        <fullName evidence="1">Phosphatidylglycerol/phosphatidylinositol transfer protein</fullName>
    </submittedName>
</protein>
<evidence type="ECO:0000313" key="2">
    <source>
        <dbReference type="Proteomes" id="UP001165960"/>
    </source>
</evidence>
<keyword evidence="2" id="KW-1185">Reference proteome</keyword>
<comment type="caution">
    <text evidence="1">The sequence shown here is derived from an EMBL/GenBank/DDBJ whole genome shotgun (WGS) entry which is preliminary data.</text>
</comment>
<reference evidence="1" key="1">
    <citation type="submission" date="2022-04" db="EMBL/GenBank/DDBJ databases">
        <title>Genome of the entomopathogenic fungus Entomophthora muscae.</title>
        <authorList>
            <person name="Elya C."/>
            <person name="Lovett B.R."/>
            <person name="Lee E."/>
            <person name="Macias A.M."/>
            <person name="Hajek A.E."/>
            <person name="De Bivort B.L."/>
            <person name="Kasson M.T."/>
            <person name="De Fine Licht H.H."/>
            <person name="Stajich J.E."/>
        </authorList>
    </citation>
    <scope>NUCLEOTIDE SEQUENCE</scope>
    <source>
        <strain evidence="1">Berkeley</strain>
    </source>
</reference>
<dbReference type="Proteomes" id="UP001165960">
    <property type="component" value="Unassembled WGS sequence"/>
</dbReference>
<proteinExistence type="predicted"/>
<evidence type="ECO:0000313" key="1">
    <source>
        <dbReference type="EMBL" id="KAJ9061212.1"/>
    </source>
</evidence>
<gene>
    <name evidence="1" type="primary">NPC2_16</name>
    <name evidence="1" type="ORF">DSO57_1022763</name>
</gene>
<organism evidence="1 2">
    <name type="scientific">Entomophthora muscae</name>
    <dbReference type="NCBI Taxonomy" id="34485"/>
    <lineage>
        <taxon>Eukaryota</taxon>
        <taxon>Fungi</taxon>
        <taxon>Fungi incertae sedis</taxon>
        <taxon>Zoopagomycota</taxon>
        <taxon>Entomophthoromycotina</taxon>
        <taxon>Entomophthoromycetes</taxon>
        <taxon>Entomophthorales</taxon>
        <taxon>Entomophthoraceae</taxon>
        <taxon>Entomophthora</taxon>
    </lineage>
</organism>